<comment type="caution">
    <text evidence="6">The sequence shown here is derived from an EMBL/GenBank/DDBJ whole genome shotgun (WGS) entry which is preliminary data.</text>
</comment>
<keyword evidence="5" id="KW-0539">Nucleus</keyword>
<protein>
    <submittedName>
        <fullName evidence="6">16767_t:CDS:1</fullName>
    </submittedName>
</protein>
<dbReference type="EMBL" id="CAJVQA010016382">
    <property type="protein sequence ID" value="CAG8742668.1"/>
    <property type="molecule type" value="Genomic_DNA"/>
</dbReference>
<dbReference type="InterPro" id="IPR012337">
    <property type="entry name" value="RNaseH-like_sf"/>
</dbReference>
<accession>A0A9N9IMH7</accession>
<sequence length="358" mass="41523">MLKLLNPNATIPVGDTIRNDIIKSFKDESINIKCLLQSVLGKLSFAIDVWTSANIYFYFAITVHWISKDWKLQNILLDFINLHGSHSGENLCDAFVSSCCEFGILPKIFTITSDNTTNNDTFMQHLETICYNENIAFNTIESHCRCVAHIINLTMQDILKQFKAGKAQTKNAIFDNMNIPIMARNIILKLRKLNKIREIVTILEIFVRTTKMIESAKYLMLASIISIYNYLIDKLTKHCNNSNYSHEIITAINAGLIKLELYYSRTNNMAIYIIATVLDLRLKLDYYEENNWSKDFINSIKATILQIYKNNYESSSYKATNYNQDNMDNDDDLLLDYIYEKKQRINQQNEVELYLEAP</sequence>
<keyword evidence="3" id="KW-0863">Zinc-finger</keyword>
<keyword evidence="7" id="KW-1185">Reference proteome</keyword>
<comment type="subcellular location">
    <subcellularLocation>
        <location evidence="1">Nucleus</location>
    </subcellularLocation>
</comment>
<evidence type="ECO:0000256" key="1">
    <source>
        <dbReference type="ARBA" id="ARBA00004123"/>
    </source>
</evidence>
<name>A0A9N9IMH7_9GLOM</name>
<proteinExistence type="predicted"/>
<dbReference type="GO" id="GO:0008270">
    <property type="term" value="F:zinc ion binding"/>
    <property type="evidence" value="ECO:0007669"/>
    <property type="project" value="UniProtKB-KW"/>
</dbReference>
<evidence type="ECO:0000256" key="4">
    <source>
        <dbReference type="ARBA" id="ARBA00022833"/>
    </source>
</evidence>
<dbReference type="PANTHER" id="PTHR46481:SF10">
    <property type="entry name" value="ZINC FINGER BED DOMAIN-CONTAINING PROTEIN 39"/>
    <property type="match status" value="1"/>
</dbReference>
<dbReference type="InterPro" id="IPR052035">
    <property type="entry name" value="ZnF_BED_domain_contain"/>
</dbReference>
<evidence type="ECO:0000256" key="5">
    <source>
        <dbReference type="ARBA" id="ARBA00023242"/>
    </source>
</evidence>
<dbReference type="Proteomes" id="UP000789759">
    <property type="component" value="Unassembled WGS sequence"/>
</dbReference>
<reference evidence="6" key="1">
    <citation type="submission" date="2021-06" db="EMBL/GenBank/DDBJ databases">
        <authorList>
            <person name="Kallberg Y."/>
            <person name="Tangrot J."/>
            <person name="Rosling A."/>
        </authorList>
    </citation>
    <scope>NUCLEOTIDE SEQUENCE</scope>
    <source>
        <strain evidence="6">FL966</strain>
    </source>
</reference>
<dbReference type="OrthoDB" id="2432695at2759"/>
<dbReference type="PANTHER" id="PTHR46481">
    <property type="entry name" value="ZINC FINGER BED DOMAIN-CONTAINING PROTEIN 4"/>
    <property type="match status" value="1"/>
</dbReference>
<dbReference type="SUPFAM" id="SSF53098">
    <property type="entry name" value="Ribonuclease H-like"/>
    <property type="match status" value="1"/>
</dbReference>
<dbReference type="AlphaFoldDB" id="A0A9N9IMH7"/>
<dbReference type="GO" id="GO:0005634">
    <property type="term" value="C:nucleus"/>
    <property type="evidence" value="ECO:0007669"/>
    <property type="project" value="UniProtKB-SubCell"/>
</dbReference>
<evidence type="ECO:0000313" key="7">
    <source>
        <dbReference type="Proteomes" id="UP000789759"/>
    </source>
</evidence>
<evidence type="ECO:0000313" key="6">
    <source>
        <dbReference type="EMBL" id="CAG8742668.1"/>
    </source>
</evidence>
<keyword evidence="4" id="KW-0862">Zinc</keyword>
<organism evidence="6 7">
    <name type="scientific">Cetraspora pellucida</name>
    <dbReference type="NCBI Taxonomy" id="1433469"/>
    <lineage>
        <taxon>Eukaryota</taxon>
        <taxon>Fungi</taxon>
        <taxon>Fungi incertae sedis</taxon>
        <taxon>Mucoromycota</taxon>
        <taxon>Glomeromycotina</taxon>
        <taxon>Glomeromycetes</taxon>
        <taxon>Diversisporales</taxon>
        <taxon>Gigasporaceae</taxon>
        <taxon>Cetraspora</taxon>
    </lineage>
</organism>
<evidence type="ECO:0000256" key="3">
    <source>
        <dbReference type="ARBA" id="ARBA00022771"/>
    </source>
</evidence>
<gene>
    <name evidence="6" type="ORF">CPELLU_LOCUS14179</name>
</gene>
<keyword evidence="2" id="KW-0479">Metal-binding</keyword>
<evidence type="ECO:0000256" key="2">
    <source>
        <dbReference type="ARBA" id="ARBA00022723"/>
    </source>
</evidence>